<protein>
    <submittedName>
        <fullName evidence="1">Uncharacterized protein</fullName>
    </submittedName>
</protein>
<keyword evidence="2" id="KW-1185">Reference proteome</keyword>
<dbReference type="AlphaFoldDB" id="A0A3M6TZ11"/>
<dbReference type="Proteomes" id="UP000275408">
    <property type="component" value="Unassembled WGS sequence"/>
</dbReference>
<reference evidence="1 2" key="1">
    <citation type="journal article" date="2018" name="Sci. Rep.">
        <title>Comparative analysis of the Pocillopora damicornis genome highlights role of immune system in coral evolution.</title>
        <authorList>
            <person name="Cunning R."/>
            <person name="Bay R.A."/>
            <person name="Gillette P."/>
            <person name="Baker A.C."/>
            <person name="Traylor-Knowles N."/>
        </authorList>
    </citation>
    <scope>NUCLEOTIDE SEQUENCE [LARGE SCALE GENOMIC DNA]</scope>
    <source>
        <strain evidence="1">RSMAS</strain>
        <tissue evidence="1">Whole animal</tissue>
    </source>
</reference>
<sequence>MLNDKIEFLRGRILKVALLLLGVVFIPVPGLSIAADIVLMLRSELGIPDEGTTEDSVLRTSAQ</sequence>
<organism evidence="1 2">
    <name type="scientific">Pocillopora damicornis</name>
    <name type="common">Cauliflower coral</name>
    <name type="synonym">Millepora damicornis</name>
    <dbReference type="NCBI Taxonomy" id="46731"/>
    <lineage>
        <taxon>Eukaryota</taxon>
        <taxon>Metazoa</taxon>
        <taxon>Cnidaria</taxon>
        <taxon>Anthozoa</taxon>
        <taxon>Hexacorallia</taxon>
        <taxon>Scleractinia</taxon>
        <taxon>Astrocoeniina</taxon>
        <taxon>Pocilloporidae</taxon>
        <taxon>Pocillopora</taxon>
    </lineage>
</organism>
<dbReference type="EMBL" id="RCHS01002650">
    <property type="protein sequence ID" value="RMX46601.1"/>
    <property type="molecule type" value="Genomic_DNA"/>
</dbReference>
<name>A0A3M6TZ11_POCDA</name>
<proteinExistence type="predicted"/>
<evidence type="ECO:0000313" key="2">
    <source>
        <dbReference type="Proteomes" id="UP000275408"/>
    </source>
</evidence>
<evidence type="ECO:0000313" key="1">
    <source>
        <dbReference type="EMBL" id="RMX46601.1"/>
    </source>
</evidence>
<gene>
    <name evidence="1" type="ORF">pdam_00025532</name>
</gene>
<accession>A0A3M6TZ11</accession>
<comment type="caution">
    <text evidence="1">The sequence shown here is derived from an EMBL/GenBank/DDBJ whole genome shotgun (WGS) entry which is preliminary data.</text>
</comment>